<dbReference type="Proteomes" id="UP000683000">
    <property type="component" value="Unassembled WGS sequence"/>
</dbReference>
<sequence>MSNRAGFMLLETSSAGAVHEHFTFKLKVWIKINQQELCWTWPDSIAEQPQPAVDEQPAMDNLENPLAINIQESLGNQNAQLQSYLKLHDDHHKKMQQIVKLTLSPELSAGFSGHAVPEVLKHLEDLLLASSITLLHVLN</sequence>
<dbReference type="EMBL" id="JAGFBS010000013">
    <property type="protein sequence ID" value="KAG6375999.1"/>
    <property type="molecule type" value="Genomic_DNA"/>
</dbReference>
<comment type="caution">
    <text evidence="1">The sequence shown here is derived from an EMBL/GenBank/DDBJ whole genome shotgun (WGS) entry which is preliminary data.</text>
</comment>
<evidence type="ECO:0000313" key="2">
    <source>
        <dbReference type="Proteomes" id="UP000683000"/>
    </source>
</evidence>
<evidence type="ECO:0000313" key="1">
    <source>
        <dbReference type="EMBL" id="KAG6375999.1"/>
    </source>
</evidence>
<proteinExistence type="predicted"/>
<organism evidence="1 2">
    <name type="scientific">Boletus reticuloceps</name>
    <dbReference type="NCBI Taxonomy" id="495285"/>
    <lineage>
        <taxon>Eukaryota</taxon>
        <taxon>Fungi</taxon>
        <taxon>Dikarya</taxon>
        <taxon>Basidiomycota</taxon>
        <taxon>Agaricomycotina</taxon>
        <taxon>Agaricomycetes</taxon>
        <taxon>Agaricomycetidae</taxon>
        <taxon>Boletales</taxon>
        <taxon>Boletineae</taxon>
        <taxon>Boletaceae</taxon>
        <taxon>Boletoideae</taxon>
        <taxon>Boletus</taxon>
    </lineage>
</organism>
<name>A0A8I2YN81_9AGAM</name>
<dbReference type="AlphaFoldDB" id="A0A8I2YN81"/>
<protein>
    <submittedName>
        <fullName evidence="1">Uncharacterized protein</fullName>
    </submittedName>
</protein>
<keyword evidence="2" id="KW-1185">Reference proteome</keyword>
<reference evidence="1" key="1">
    <citation type="submission" date="2021-03" db="EMBL/GenBank/DDBJ databases">
        <title>Evolutionary innovations through gain and loss of genes in the ectomycorrhizal Boletales.</title>
        <authorList>
            <person name="Wu G."/>
            <person name="Miyauchi S."/>
            <person name="Morin E."/>
            <person name="Yang Z.-L."/>
            <person name="Xu J."/>
            <person name="Martin F.M."/>
        </authorList>
    </citation>
    <scope>NUCLEOTIDE SEQUENCE</scope>
    <source>
        <strain evidence="1">BR01</strain>
    </source>
</reference>
<gene>
    <name evidence="1" type="ORF">JVT61DRAFT_2883</name>
</gene>
<accession>A0A8I2YN81</accession>